<sequence>AARWIGGRRGALPRGDRCARRGPRADRAGRPRAEGRRDAGACAVRDRLPAGPRRRDGHVRGRRAAAAAGDPAGRRRRAPGRDPAGAAGTAAVGGA</sequence>
<accession>A0A6J4SKU4</accession>
<evidence type="ECO:0000256" key="1">
    <source>
        <dbReference type="SAM" id="MobiDB-lite"/>
    </source>
</evidence>
<dbReference type="AlphaFoldDB" id="A0A6J4SKU4"/>
<feature type="region of interest" description="Disordered" evidence="1">
    <location>
        <begin position="1"/>
        <end position="95"/>
    </location>
</feature>
<reference evidence="2" key="1">
    <citation type="submission" date="2020-02" db="EMBL/GenBank/DDBJ databases">
        <authorList>
            <person name="Meier V. D."/>
        </authorList>
    </citation>
    <scope>NUCLEOTIDE SEQUENCE</scope>
    <source>
        <strain evidence="2">AVDCRST_MAG85</strain>
    </source>
</reference>
<organism evidence="2">
    <name type="scientific">uncultured Solirubrobacteraceae bacterium</name>
    <dbReference type="NCBI Taxonomy" id="1162706"/>
    <lineage>
        <taxon>Bacteria</taxon>
        <taxon>Bacillati</taxon>
        <taxon>Actinomycetota</taxon>
        <taxon>Thermoleophilia</taxon>
        <taxon>Solirubrobacterales</taxon>
        <taxon>Solirubrobacteraceae</taxon>
        <taxon>environmental samples</taxon>
    </lineage>
</organism>
<proteinExistence type="predicted"/>
<name>A0A6J4SKU4_9ACTN</name>
<feature type="compositionally biased region" description="Basic and acidic residues" evidence="1">
    <location>
        <begin position="14"/>
        <end position="48"/>
    </location>
</feature>
<evidence type="ECO:0000313" key="2">
    <source>
        <dbReference type="EMBL" id="CAA9502272.1"/>
    </source>
</evidence>
<gene>
    <name evidence="2" type="ORF">AVDCRST_MAG85-1843</name>
</gene>
<protein>
    <submittedName>
        <fullName evidence="2">Uncharacterized protein</fullName>
    </submittedName>
</protein>
<feature type="non-terminal residue" evidence="2">
    <location>
        <position position="95"/>
    </location>
</feature>
<feature type="non-terminal residue" evidence="2">
    <location>
        <position position="1"/>
    </location>
</feature>
<dbReference type="EMBL" id="CADCVT010000200">
    <property type="protein sequence ID" value="CAA9502272.1"/>
    <property type="molecule type" value="Genomic_DNA"/>
</dbReference>
<feature type="compositionally biased region" description="Low complexity" evidence="1">
    <location>
        <begin position="81"/>
        <end position="95"/>
    </location>
</feature>